<organism evidence="3 4">
    <name type="scientific">Corallincola platygyrae</name>
    <dbReference type="NCBI Taxonomy" id="1193278"/>
    <lineage>
        <taxon>Bacteria</taxon>
        <taxon>Pseudomonadati</taxon>
        <taxon>Pseudomonadota</taxon>
        <taxon>Gammaproteobacteria</taxon>
        <taxon>Alteromonadales</taxon>
        <taxon>Psychromonadaceae</taxon>
        <taxon>Corallincola</taxon>
    </lineage>
</organism>
<sequence length="575" mass="65275">MSVKLRDYQQASVEAVLSHFRQTDDPAVLVLPTGAGKSLVIAELARLARFPILVLAHVKELVEQNHGKYEAYGFEAGIFAAGLGKKQHSYPVTFASVQSLCRNLDKFDGYYSLLIVDECHRISQSDESQYQSVITHLKQQNPQLKVLGLTATPYRLDSGWIYQQHHHGFVRTDQPVPFKKCIYELPLRYLIRCGYLTEPQVVDAPAARYQFDELPPAYSEAELDQFLGRYPRVTQAICEQVKTLAESRRGVMLFAASVKHAHEIAGYLPEDQTAIVTGDTPGKTRDALIEQFKQQQLKFLVNVSVLTTGFDAPHVDFIAILRRTESVSLYQQIVGRGLRLYPDKTDCLVVDYAGNNYDLYQPEIGETRPNPNSELVQVMCPQCGFGNLFWGLTDSDGDIIEHHGRRCQGLVDDPEQPGQQVQCDYRYQFKECGRCNAQNDIAARECHACGNALIDPDNQLKDALKLKDRKVLRCSGLSASTEGDVVRLVYHDEDGAELTEKFDFSSAGQRKKFFQIFFRTVSGEPWKTSDAAKLVEQIHQLVAPDFVIARQMKKYWKIEHRIFDYQGPYRKAYQR</sequence>
<accession>A0ABW4XIV8</accession>
<keyword evidence="4" id="KW-1185">Reference proteome</keyword>
<dbReference type="InterPro" id="IPR006935">
    <property type="entry name" value="Helicase/UvrB_N"/>
</dbReference>
<evidence type="ECO:0000313" key="3">
    <source>
        <dbReference type="EMBL" id="MFD2094968.1"/>
    </source>
</evidence>
<dbReference type="GO" id="GO:0004386">
    <property type="term" value="F:helicase activity"/>
    <property type="evidence" value="ECO:0007669"/>
    <property type="project" value="UniProtKB-KW"/>
</dbReference>
<keyword evidence="3" id="KW-0378">Hydrolase</keyword>
<dbReference type="RefSeq" id="WP_345338027.1">
    <property type="nucleotide sequence ID" value="NZ_BAABLI010000004.1"/>
</dbReference>
<dbReference type="EMBL" id="JBHUHT010000007">
    <property type="protein sequence ID" value="MFD2094968.1"/>
    <property type="molecule type" value="Genomic_DNA"/>
</dbReference>
<name>A0ABW4XIV8_9GAMM</name>
<dbReference type="SMART" id="SM00490">
    <property type="entry name" value="HELICc"/>
    <property type="match status" value="1"/>
</dbReference>
<dbReference type="PROSITE" id="PS51192">
    <property type="entry name" value="HELICASE_ATP_BIND_1"/>
    <property type="match status" value="1"/>
</dbReference>
<dbReference type="SUPFAM" id="SSF57829">
    <property type="entry name" value="Zn-binding ribosomal proteins"/>
    <property type="match status" value="1"/>
</dbReference>
<keyword evidence="3" id="KW-0547">Nucleotide-binding</keyword>
<dbReference type="PANTHER" id="PTHR47396:SF1">
    <property type="entry name" value="ATP-DEPENDENT HELICASE IRC3-RELATED"/>
    <property type="match status" value="1"/>
</dbReference>
<keyword evidence="3" id="KW-0347">Helicase</keyword>
<dbReference type="SUPFAM" id="SSF52540">
    <property type="entry name" value="P-loop containing nucleoside triphosphate hydrolases"/>
    <property type="match status" value="1"/>
</dbReference>
<dbReference type="SMART" id="SM00487">
    <property type="entry name" value="DEXDc"/>
    <property type="match status" value="1"/>
</dbReference>
<evidence type="ECO:0000259" key="1">
    <source>
        <dbReference type="PROSITE" id="PS51192"/>
    </source>
</evidence>
<protein>
    <submittedName>
        <fullName evidence="3">DEAD/DEAH box helicase family protein</fullName>
    </submittedName>
</protein>
<dbReference type="PANTHER" id="PTHR47396">
    <property type="entry name" value="TYPE I RESTRICTION ENZYME ECOKI R PROTEIN"/>
    <property type="match status" value="1"/>
</dbReference>
<feature type="domain" description="Helicase ATP-binding" evidence="1">
    <location>
        <begin position="18"/>
        <end position="171"/>
    </location>
</feature>
<comment type="caution">
    <text evidence="3">The sequence shown here is derived from an EMBL/GenBank/DDBJ whole genome shotgun (WGS) entry which is preliminary data.</text>
</comment>
<dbReference type="InterPro" id="IPR027417">
    <property type="entry name" value="P-loop_NTPase"/>
</dbReference>
<dbReference type="Pfam" id="PF00271">
    <property type="entry name" value="Helicase_C"/>
    <property type="match status" value="1"/>
</dbReference>
<gene>
    <name evidence="3" type="ORF">ACFSJ3_03165</name>
</gene>
<dbReference type="Pfam" id="PF04851">
    <property type="entry name" value="ResIII"/>
    <property type="match status" value="1"/>
</dbReference>
<keyword evidence="3" id="KW-0067">ATP-binding</keyword>
<dbReference type="Gene3D" id="3.40.50.300">
    <property type="entry name" value="P-loop containing nucleotide triphosphate hydrolases"/>
    <property type="match status" value="2"/>
</dbReference>
<dbReference type="InterPro" id="IPR001650">
    <property type="entry name" value="Helicase_C-like"/>
</dbReference>
<dbReference type="InterPro" id="IPR014001">
    <property type="entry name" value="Helicase_ATP-bd"/>
</dbReference>
<proteinExistence type="predicted"/>
<evidence type="ECO:0000259" key="2">
    <source>
        <dbReference type="PROSITE" id="PS51194"/>
    </source>
</evidence>
<dbReference type="InterPro" id="IPR050742">
    <property type="entry name" value="Helicase_Restrict-Modif_Enz"/>
</dbReference>
<feature type="domain" description="Helicase C-terminal" evidence="2">
    <location>
        <begin position="236"/>
        <end position="376"/>
    </location>
</feature>
<dbReference type="Proteomes" id="UP001597380">
    <property type="component" value="Unassembled WGS sequence"/>
</dbReference>
<dbReference type="PROSITE" id="PS51194">
    <property type="entry name" value="HELICASE_CTER"/>
    <property type="match status" value="1"/>
</dbReference>
<evidence type="ECO:0000313" key="4">
    <source>
        <dbReference type="Proteomes" id="UP001597380"/>
    </source>
</evidence>
<dbReference type="InterPro" id="IPR011332">
    <property type="entry name" value="Ribosomal_zn-bd"/>
</dbReference>
<reference evidence="4" key="1">
    <citation type="journal article" date="2019" name="Int. J. Syst. Evol. Microbiol.">
        <title>The Global Catalogue of Microorganisms (GCM) 10K type strain sequencing project: providing services to taxonomists for standard genome sequencing and annotation.</title>
        <authorList>
            <consortium name="The Broad Institute Genomics Platform"/>
            <consortium name="The Broad Institute Genome Sequencing Center for Infectious Disease"/>
            <person name="Wu L."/>
            <person name="Ma J."/>
        </authorList>
    </citation>
    <scope>NUCLEOTIDE SEQUENCE [LARGE SCALE GENOMIC DNA]</scope>
    <source>
        <strain evidence="4">CGMCC 1.10992</strain>
    </source>
</reference>